<organism evidence="4 5">
    <name type="scientific">Shimia abyssi</name>
    <dbReference type="NCBI Taxonomy" id="1662395"/>
    <lineage>
        <taxon>Bacteria</taxon>
        <taxon>Pseudomonadati</taxon>
        <taxon>Pseudomonadota</taxon>
        <taxon>Alphaproteobacteria</taxon>
        <taxon>Rhodobacterales</taxon>
        <taxon>Roseobacteraceae</taxon>
    </lineage>
</organism>
<keyword evidence="2" id="KW-0012">Acyltransferase</keyword>
<evidence type="ECO:0000313" key="5">
    <source>
        <dbReference type="Proteomes" id="UP000240418"/>
    </source>
</evidence>
<dbReference type="GO" id="GO:0016747">
    <property type="term" value="F:acyltransferase activity, transferring groups other than amino-acyl groups"/>
    <property type="evidence" value="ECO:0007669"/>
    <property type="project" value="InterPro"/>
</dbReference>
<evidence type="ECO:0000313" key="4">
    <source>
        <dbReference type="EMBL" id="PSL22056.1"/>
    </source>
</evidence>
<dbReference type="RefSeq" id="WP_106606754.1">
    <property type="nucleotide sequence ID" value="NZ_PYGJ01000001.1"/>
</dbReference>
<dbReference type="OrthoDB" id="5459937at2"/>
<gene>
    <name evidence="4" type="ORF">CLV88_101481</name>
</gene>
<dbReference type="EMBL" id="PYGJ01000001">
    <property type="protein sequence ID" value="PSL22056.1"/>
    <property type="molecule type" value="Genomic_DNA"/>
</dbReference>
<dbReference type="Pfam" id="PF13420">
    <property type="entry name" value="Acetyltransf_4"/>
    <property type="match status" value="1"/>
</dbReference>
<evidence type="ECO:0000256" key="1">
    <source>
        <dbReference type="ARBA" id="ARBA00022679"/>
    </source>
</evidence>
<feature type="domain" description="N-acetyltransferase" evidence="3">
    <location>
        <begin position="1"/>
        <end position="157"/>
    </location>
</feature>
<name>A0A2P8FK09_9RHOB</name>
<evidence type="ECO:0000259" key="3">
    <source>
        <dbReference type="PROSITE" id="PS51186"/>
    </source>
</evidence>
<keyword evidence="1 4" id="KW-0808">Transferase</keyword>
<reference evidence="4 5" key="1">
    <citation type="submission" date="2018-03" db="EMBL/GenBank/DDBJ databases">
        <title>Genomic Encyclopedia of Archaeal and Bacterial Type Strains, Phase II (KMG-II): from individual species to whole genera.</title>
        <authorList>
            <person name="Goeker M."/>
        </authorList>
    </citation>
    <scope>NUCLEOTIDE SEQUENCE [LARGE SCALE GENOMIC DNA]</scope>
    <source>
        <strain evidence="4 5">DSM 100673</strain>
    </source>
</reference>
<dbReference type="InterPro" id="IPR016181">
    <property type="entry name" value="Acyl_CoA_acyltransferase"/>
</dbReference>
<sequence>MKVRNATIKDRQAITQIWNAEIRNGVSTFTTAEKSIEAVGDAIERDNVVVVEHGTHVVGFGALSSFRTGPGYRHTMEHSIYLDASSQGRGWGGALLKALEKKAKRKGTRVLVAAISGENAGAVQFHSRLGYTKVAEMPEVGYKFGRWLDLVLMQKML</sequence>
<accession>A0A2P8FK09</accession>
<dbReference type="Proteomes" id="UP000240418">
    <property type="component" value="Unassembled WGS sequence"/>
</dbReference>
<dbReference type="Gene3D" id="3.40.630.30">
    <property type="match status" value="1"/>
</dbReference>
<dbReference type="AlphaFoldDB" id="A0A2P8FK09"/>
<dbReference type="SUPFAM" id="SSF55729">
    <property type="entry name" value="Acyl-CoA N-acyltransferases (Nat)"/>
    <property type="match status" value="1"/>
</dbReference>
<dbReference type="CDD" id="cd04301">
    <property type="entry name" value="NAT_SF"/>
    <property type="match status" value="1"/>
</dbReference>
<dbReference type="InterPro" id="IPR000182">
    <property type="entry name" value="GNAT_dom"/>
</dbReference>
<comment type="caution">
    <text evidence="4">The sequence shown here is derived from an EMBL/GenBank/DDBJ whole genome shotgun (WGS) entry which is preliminary data.</text>
</comment>
<dbReference type="PROSITE" id="PS51186">
    <property type="entry name" value="GNAT"/>
    <property type="match status" value="1"/>
</dbReference>
<dbReference type="PANTHER" id="PTHR43072:SF23">
    <property type="entry name" value="UPF0039 PROTEIN C11D3.02C"/>
    <property type="match status" value="1"/>
</dbReference>
<keyword evidence="5" id="KW-1185">Reference proteome</keyword>
<protein>
    <submittedName>
        <fullName evidence="4">Phosphinothricin acetyltransferase</fullName>
    </submittedName>
</protein>
<dbReference type="PANTHER" id="PTHR43072">
    <property type="entry name" value="N-ACETYLTRANSFERASE"/>
    <property type="match status" value="1"/>
</dbReference>
<evidence type="ECO:0000256" key="2">
    <source>
        <dbReference type="ARBA" id="ARBA00023315"/>
    </source>
</evidence>
<proteinExistence type="predicted"/>